<dbReference type="EMBL" id="HBIR01036969">
    <property type="protein sequence ID" value="CAE0568173.1"/>
    <property type="molecule type" value="Transcribed_RNA"/>
</dbReference>
<protein>
    <submittedName>
        <fullName evidence="3">Uncharacterized protein</fullName>
    </submittedName>
</protein>
<gene>
    <name evidence="3" type="ORF">EHUX00137_LOCUS28852</name>
</gene>
<feature type="region of interest" description="Disordered" evidence="2">
    <location>
        <begin position="252"/>
        <end position="275"/>
    </location>
</feature>
<reference evidence="3" key="1">
    <citation type="submission" date="2021-01" db="EMBL/GenBank/DDBJ databases">
        <authorList>
            <person name="Corre E."/>
            <person name="Pelletier E."/>
            <person name="Niang G."/>
            <person name="Scheremetjew M."/>
            <person name="Finn R."/>
            <person name="Kale V."/>
            <person name="Holt S."/>
            <person name="Cochrane G."/>
            <person name="Meng A."/>
            <person name="Brown T."/>
            <person name="Cohen L."/>
        </authorList>
    </citation>
    <scope>NUCLEOTIDE SEQUENCE</scope>
    <source>
        <strain evidence="3">379</strain>
    </source>
</reference>
<feature type="coiled-coil region" evidence="1">
    <location>
        <begin position="25"/>
        <end position="146"/>
    </location>
</feature>
<name>A0A7S3SYW4_EMIHU</name>
<dbReference type="AlphaFoldDB" id="A0A7S3SYW4"/>
<accession>A0A7S3SYW4</accession>
<sequence length="275" mass="29668">MTRQALHVALCRTEAEAQRRIGQAEAAAESDLRRAEAEAAEQAGRLAAAARREAESVAAAERLEAELRRVSERAAAALREAEQASARLEGRRISADLGGSRLQASARLEGRLKEAEAEAEASRAERAAVEARASQARREADAAVAQESGGWREERAYVRTLMIRYMELESEHEALFPAITPGHGAAHTRIHQYLRTRNQLGALPRHRHGAAFDARRGCEDPRRAGGARVGYLCVGAHGARRLLSLGRGERGGDGGVEIPHAAGRLVTPDGSDRSD</sequence>
<evidence type="ECO:0000313" key="3">
    <source>
        <dbReference type="EMBL" id="CAE0568173.1"/>
    </source>
</evidence>
<evidence type="ECO:0000256" key="2">
    <source>
        <dbReference type="SAM" id="MobiDB-lite"/>
    </source>
</evidence>
<organism evidence="3">
    <name type="scientific">Emiliania huxleyi</name>
    <name type="common">Coccolithophore</name>
    <name type="synonym">Pontosphaera huxleyi</name>
    <dbReference type="NCBI Taxonomy" id="2903"/>
    <lineage>
        <taxon>Eukaryota</taxon>
        <taxon>Haptista</taxon>
        <taxon>Haptophyta</taxon>
        <taxon>Prymnesiophyceae</taxon>
        <taxon>Isochrysidales</taxon>
        <taxon>Noelaerhabdaceae</taxon>
        <taxon>Emiliania</taxon>
    </lineage>
</organism>
<keyword evidence="1" id="KW-0175">Coiled coil</keyword>
<proteinExistence type="predicted"/>
<evidence type="ECO:0000256" key="1">
    <source>
        <dbReference type="SAM" id="Coils"/>
    </source>
</evidence>